<dbReference type="InterPro" id="IPR036511">
    <property type="entry name" value="TGT-like_sf"/>
</dbReference>
<reference evidence="1" key="1">
    <citation type="journal article" date="2021" name="Proc. Natl. Acad. Sci. U.S.A.">
        <title>A Catalog of Tens of Thousands of Viruses from Human Metagenomes Reveals Hidden Associations with Chronic Diseases.</title>
        <authorList>
            <person name="Tisza M.J."/>
            <person name="Buck C.B."/>
        </authorList>
    </citation>
    <scope>NUCLEOTIDE SEQUENCE</scope>
    <source>
        <strain evidence="1">Ctrgt10</strain>
    </source>
</reference>
<sequence>MPYYFSGSYNQEVKIKLNVDQLFSMYHEEKLITKTILYKREHPEYTAKLMLDSGAFTHYQQAKKKGIILTDKDMQDYTDNYLKFLNEWGEDLECFVGVDTVPNPDHVDPTFVHKTWANYLYMWEKLKPSIRHKLIPVFHFGEDFEELKKWLEFRHPDGSKVEYLGLAISLEGNKKVRIAWGQEAERIIKASSNPNVKTHAFGVGVKSVLENLDCTSTDATSWLKRAAYGMISIDDKSIYVSEIQENRSDGRHFRDKSTAYQEEVLKKIKERGFTIEQLATDNYARAEFNILDTLEWYNKLHASNRVEKGAKVDLGW</sequence>
<dbReference type="SUPFAM" id="SSF51713">
    <property type="entry name" value="tRNA-guanine transglycosylase"/>
    <property type="match status" value="1"/>
</dbReference>
<evidence type="ECO:0000313" key="1">
    <source>
        <dbReference type="EMBL" id="DAD78131.1"/>
    </source>
</evidence>
<dbReference type="EMBL" id="BK014839">
    <property type="protein sequence ID" value="DAD78131.1"/>
    <property type="molecule type" value="Genomic_DNA"/>
</dbReference>
<dbReference type="GO" id="GO:0006400">
    <property type="term" value="P:tRNA modification"/>
    <property type="evidence" value="ECO:0007669"/>
    <property type="project" value="InterPro"/>
</dbReference>
<protein>
    <submittedName>
        <fullName evidence="1">Queuine tRNA-ribosyltransferase</fullName>
    </submittedName>
</protein>
<accession>A0A8S5M840</accession>
<organism evidence="1">
    <name type="scientific">Siphoviridae sp. ctrgt10</name>
    <dbReference type="NCBI Taxonomy" id="2826479"/>
    <lineage>
        <taxon>Viruses</taxon>
        <taxon>Duplodnaviria</taxon>
        <taxon>Heunggongvirae</taxon>
        <taxon>Uroviricota</taxon>
        <taxon>Caudoviricetes</taxon>
    </lineage>
</organism>
<proteinExistence type="predicted"/>
<name>A0A8S5M840_9CAUD</name>